<dbReference type="InterPro" id="IPR036411">
    <property type="entry name" value="TorD-like_sf"/>
</dbReference>
<proteinExistence type="predicted"/>
<dbReference type="RefSeq" id="WP_240567605.1">
    <property type="nucleotide sequence ID" value="NZ_JAKVPY010000006.1"/>
</dbReference>
<dbReference type="Pfam" id="PF02613">
    <property type="entry name" value="Nitrate_red_del"/>
    <property type="match status" value="1"/>
</dbReference>
<dbReference type="SUPFAM" id="SSF89155">
    <property type="entry name" value="TorD-like"/>
    <property type="match status" value="1"/>
</dbReference>
<dbReference type="Proteomes" id="UP001202117">
    <property type="component" value="Unassembled WGS sequence"/>
</dbReference>
<dbReference type="InterPro" id="IPR050289">
    <property type="entry name" value="TorD/DmsD_chaperones"/>
</dbReference>
<dbReference type="Gene3D" id="1.10.3480.10">
    <property type="entry name" value="TorD-like"/>
    <property type="match status" value="1"/>
</dbReference>
<dbReference type="InterPro" id="IPR020945">
    <property type="entry name" value="DMSO/NO3_reduct_chaperone"/>
</dbReference>
<evidence type="ECO:0000313" key="3">
    <source>
        <dbReference type="Proteomes" id="UP001202117"/>
    </source>
</evidence>
<protein>
    <submittedName>
        <fullName evidence="2">Molecular chaperone TorD family protein</fullName>
    </submittedName>
</protein>
<name>A0ABS9RSJ0_9GAMM</name>
<comment type="caution">
    <text evidence="2">The sequence shown here is derived from an EMBL/GenBank/DDBJ whole genome shotgun (WGS) entry which is preliminary data.</text>
</comment>
<accession>A0ABS9RSJ0</accession>
<evidence type="ECO:0000313" key="2">
    <source>
        <dbReference type="EMBL" id="MCH4562818.1"/>
    </source>
</evidence>
<reference evidence="2 3" key="1">
    <citation type="submission" date="2022-02" db="EMBL/GenBank/DDBJ databases">
        <title>Halomonas fukangensis sp. nov., a halophilic bacterium isolated from a bulk soil of Kalidium foliatum at Fukang.</title>
        <authorList>
            <person name="Huang Y."/>
        </authorList>
    </citation>
    <scope>NUCLEOTIDE SEQUENCE [LARGE SCALE GENOMIC DNA]</scope>
    <source>
        <strain evidence="2 3">EGI 63088</strain>
    </source>
</reference>
<dbReference type="EMBL" id="JAKVPY010000006">
    <property type="protein sequence ID" value="MCH4562818.1"/>
    <property type="molecule type" value="Genomic_DNA"/>
</dbReference>
<keyword evidence="3" id="KW-1185">Reference proteome</keyword>
<dbReference type="PANTHER" id="PTHR34227:SF1">
    <property type="entry name" value="DIMETHYL SULFOXIDE REDUCTASE CHAPERONE-RELATED"/>
    <property type="match status" value="1"/>
</dbReference>
<keyword evidence="1" id="KW-0143">Chaperone</keyword>
<sequence>MTDTVTPRVAPELDEFHALRADVYRLLARLLREPPDTALLDWLAGLEVEDDGSALASPWRELIASAGDASIEELTRAHFRHLVGVIQGEVTPYASWYRNGELLDEALVALRRDLKVLGFERSERTRDPEDHLAALCEVMALLIEARSPAEARFFMAHLAPWAAHCLADLAAVASPFYSRLGRLGRAFIDKEEALLAGEAAQDPVRLVEP</sequence>
<evidence type="ECO:0000256" key="1">
    <source>
        <dbReference type="ARBA" id="ARBA00023186"/>
    </source>
</evidence>
<dbReference type="PANTHER" id="PTHR34227">
    <property type="entry name" value="CHAPERONE PROTEIN YCDY"/>
    <property type="match status" value="1"/>
</dbReference>
<gene>
    <name evidence="2" type="ORF">MKP05_06715</name>
</gene>
<organism evidence="2 3">
    <name type="scientific">Halomonas flagellata</name>
    <dbReference type="NCBI Taxonomy" id="2920385"/>
    <lineage>
        <taxon>Bacteria</taxon>
        <taxon>Pseudomonadati</taxon>
        <taxon>Pseudomonadota</taxon>
        <taxon>Gammaproteobacteria</taxon>
        <taxon>Oceanospirillales</taxon>
        <taxon>Halomonadaceae</taxon>
        <taxon>Halomonas</taxon>
    </lineage>
</organism>